<dbReference type="Proteomes" id="UP001152531">
    <property type="component" value="Unassembled WGS sequence"/>
</dbReference>
<accession>A0ACA9Y5F7</accession>
<sequence length="446" mass="49567">MIIFKSKPDDLSYLDISRLTFEAVLEVVIICFAGFIAAKTGLLNTNGQKVISALNVDLFTPCLVFSKLAPSLSLEKMVDIIIIPIFYFLSTGISFLSSKFMGKVLALNEPETDFVTAMAVFGNSNSLPVSLTLSLAYTLPDLYWDDIENDTKEGIASRGILYLLIFQQLGQILRWSWGYNKLLRKRSHEELHTYHFKTDNEETIYNNITENSLQVDTSIDSQNETTSLLSRPPTSYTITESNVDSTVTSAAPSTTSIKFTAKLKSFGKNVLDFMNPPLYAMLISIIIATVPKLQDIFFTKGTFISNTVTKSITQLGSVSIPLILIVLGSNLYPSKDIPPPSKHYNKIIFGSLLSRMILPSIILLPLITLCVKFFKISILDDPIFLLVAFILTTSPPAIQLSQITQLNGIYQKEMSGVLFWGYVVFSLPSTMLVVVSSLEVLKWANP</sequence>
<protein>
    <submittedName>
        <fullName evidence="1">Uncharacterized transporter</fullName>
    </submittedName>
</protein>
<comment type="caution">
    <text evidence="1">The sequence shown here is derived from an EMBL/GenBank/DDBJ whole genome shotgun (WGS) entry which is preliminary data.</text>
</comment>
<reference evidence="1" key="1">
    <citation type="submission" date="2022-06" db="EMBL/GenBank/DDBJ databases">
        <authorList>
            <person name="Legras J.-L."/>
            <person name="Devillers H."/>
            <person name="Grondin C."/>
        </authorList>
    </citation>
    <scope>NUCLEOTIDE SEQUENCE</scope>
    <source>
        <strain evidence="1">CLIB 1444</strain>
    </source>
</reference>
<organism evidence="1 2">
    <name type="scientific">[Candida] jaroonii</name>
    <dbReference type="NCBI Taxonomy" id="467808"/>
    <lineage>
        <taxon>Eukaryota</taxon>
        <taxon>Fungi</taxon>
        <taxon>Dikarya</taxon>
        <taxon>Ascomycota</taxon>
        <taxon>Saccharomycotina</taxon>
        <taxon>Pichiomycetes</taxon>
        <taxon>Debaryomycetaceae</taxon>
        <taxon>Yamadazyma</taxon>
    </lineage>
</organism>
<keyword evidence="2" id="KW-1185">Reference proteome</keyword>
<proteinExistence type="predicted"/>
<dbReference type="EMBL" id="CALSDN010000002">
    <property type="protein sequence ID" value="CAH6719882.1"/>
    <property type="molecule type" value="Genomic_DNA"/>
</dbReference>
<evidence type="ECO:0000313" key="1">
    <source>
        <dbReference type="EMBL" id="CAH6719882.1"/>
    </source>
</evidence>
<evidence type="ECO:0000313" key="2">
    <source>
        <dbReference type="Proteomes" id="UP001152531"/>
    </source>
</evidence>
<gene>
    <name evidence="1" type="ORF">CLIB1444_02S18712</name>
</gene>
<name>A0ACA9Y5F7_9ASCO</name>